<keyword evidence="2" id="KW-1185">Reference proteome</keyword>
<name>A0A3N6N5Y3_NATCH</name>
<dbReference type="AlphaFoldDB" id="A0A3N6N5Y3"/>
<reference evidence="1 2" key="1">
    <citation type="submission" date="2018-10" db="EMBL/GenBank/DDBJ databases">
        <title>Natrarchaeobius chitinivorans gen. nov., sp. nov., and Natrarchaeobius haloalkaliphilus sp. nov., alkaliphilic, chitin-utilizing haloarchaea from hypersaline alkaline lakes.</title>
        <authorList>
            <person name="Sorokin D.Y."/>
            <person name="Elcheninov A.G."/>
            <person name="Kostrikina N.A."/>
            <person name="Bale N.J."/>
            <person name="Sinninghe Damste J.S."/>
            <person name="Khijniak T.V."/>
            <person name="Kublanov I.V."/>
            <person name="Toshchakov S.V."/>
        </authorList>
    </citation>
    <scope>NUCLEOTIDE SEQUENCE [LARGE SCALE GENOMIC DNA]</scope>
    <source>
        <strain evidence="1 2">AArcht7</strain>
    </source>
</reference>
<protein>
    <submittedName>
        <fullName evidence="1">Uncharacterized protein</fullName>
    </submittedName>
</protein>
<organism evidence="1 2">
    <name type="scientific">Natrarchaeobius chitinivorans</name>
    <dbReference type="NCBI Taxonomy" id="1679083"/>
    <lineage>
        <taxon>Archaea</taxon>
        <taxon>Methanobacteriati</taxon>
        <taxon>Methanobacteriota</taxon>
        <taxon>Stenosarchaea group</taxon>
        <taxon>Halobacteria</taxon>
        <taxon>Halobacteriales</taxon>
        <taxon>Natrialbaceae</taxon>
        <taxon>Natrarchaeobius</taxon>
    </lineage>
</organism>
<evidence type="ECO:0000313" key="2">
    <source>
        <dbReference type="Proteomes" id="UP000281431"/>
    </source>
</evidence>
<dbReference type="EMBL" id="REFZ01000069">
    <property type="protein sequence ID" value="RQG93732.1"/>
    <property type="molecule type" value="Genomic_DNA"/>
</dbReference>
<dbReference type="OrthoDB" id="195703at2157"/>
<accession>A0A3N6N5Y3</accession>
<dbReference type="Proteomes" id="UP000281431">
    <property type="component" value="Unassembled WGS sequence"/>
</dbReference>
<gene>
    <name evidence="1" type="ORF">EA472_22625</name>
</gene>
<sequence length="168" mass="18933">MADVQDEVRWVLETIADQWPDGDFADETVVRQDFESSEVLETGRREGVELSQTAAISADEGDRARTPIGTEFHYDVETVVAVRVEGVHEEAGGTIASKGEFRRLVRYAQAAIDAERTYPSVDADDEVGFVHYEDARIENEQNVSSDYADDFRVDFDVRLTGKQDPDRR</sequence>
<comment type="caution">
    <text evidence="1">The sequence shown here is derived from an EMBL/GenBank/DDBJ whole genome shotgun (WGS) entry which is preliminary data.</text>
</comment>
<evidence type="ECO:0000313" key="1">
    <source>
        <dbReference type="EMBL" id="RQG93732.1"/>
    </source>
</evidence>
<proteinExistence type="predicted"/>